<proteinExistence type="predicted"/>
<dbReference type="PROSITE" id="PS50887">
    <property type="entry name" value="GGDEF"/>
    <property type="match status" value="1"/>
</dbReference>
<evidence type="ECO:0000256" key="1">
    <source>
        <dbReference type="ARBA" id="ARBA00012528"/>
    </source>
</evidence>
<evidence type="ECO:0000256" key="2">
    <source>
        <dbReference type="ARBA" id="ARBA00034247"/>
    </source>
</evidence>
<name>A0ABV1RDQ5_9ALTE</name>
<feature type="transmembrane region" description="Helical" evidence="4">
    <location>
        <begin position="83"/>
        <end position="102"/>
    </location>
</feature>
<keyword evidence="6" id="KW-0808">Transferase</keyword>
<organism evidence="6 7">
    <name type="scientific">Catenovulum sediminis</name>
    <dbReference type="NCBI Taxonomy" id="1740262"/>
    <lineage>
        <taxon>Bacteria</taxon>
        <taxon>Pseudomonadati</taxon>
        <taxon>Pseudomonadota</taxon>
        <taxon>Gammaproteobacteria</taxon>
        <taxon>Alteromonadales</taxon>
        <taxon>Alteromonadaceae</taxon>
        <taxon>Catenovulum</taxon>
    </lineage>
</organism>
<accession>A0ABV1RDQ5</accession>
<dbReference type="EC" id="2.7.7.65" evidence="1"/>
<feature type="transmembrane region" description="Helical" evidence="4">
    <location>
        <begin position="114"/>
        <end position="132"/>
    </location>
</feature>
<keyword evidence="4" id="KW-0472">Membrane</keyword>
<sequence length="395" mass="45286">MIRALAIPLTILFSAYFAHTLYLFQFGGWLNTVVWLPYLTLIVSLFFCLQFNQSRLALLSLALFIQLPWLPRYFSFLNVPDDLWQALSIVNISVSSLIIMFLKDRSLRHWISWLAVLVTIAPWAISLSLAYFQPLKLQALLFWQPLSNNWLSLLVCLLSLLVIVFNLVLLMWRKQAQDACYSAVVVTLWLAQHLQPNQQLQSLCFATAGIFILICVFQYSYRLAYQDELTGLPSRRALNQYASSLGRKYIVVMSDVDHFKKFNDTYGHDVGDQVLKLVASRLSKVMLGGRVYRYGGEEFTLLFSGKDETQVVAELERLRQDIANYDMVVRDKSRSNQSPKDRKSQKNDGKKVVNVTISLGYAKSSKALRRFDDCLKQADEALYRAKKAGRNCVSD</sequence>
<dbReference type="PANTHER" id="PTHR45138">
    <property type="entry name" value="REGULATORY COMPONENTS OF SENSORY TRANSDUCTION SYSTEM"/>
    <property type="match status" value="1"/>
</dbReference>
<dbReference type="PANTHER" id="PTHR45138:SF9">
    <property type="entry name" value="DIGUANYLATE CYCLASE DGCM-RELATED"/>
    <property type="match status" value="1"/>
</dbReference>
<dbReference type="SMART" id="SM00267">
    <property type="entry name" value="GGDEF"/>
    <property type="match status" value="1"/>
</dbReference>
<evidence type="ECO:0000313" key="7">
    <source>
        <dbReference type="Proteomes" id="UP001467690"/>
    </source>
</evidence>
<protein>
    <recommendedName>
        <fullName evidence="1">diguanylate cyclase</fullName>
        <ecNumber evidence="1">2.7.7.65</ecNumber>
    </recommendedName>
</protein>
<feature type="domain" description="GGDEF" evidence="5">
    <location>
        <begin position="247"/>
        <end position="395"/>
    </location>
</feature>
<evidence type="ECO:0000256" key="3">
    <source>
        <dbReference type="SAM" id="MobiDB-lite"/>
    </source>
</evidence>
<dbReference type="Pfam" id="PF00990">
    <property type="entry name" value="GGDEF"/>
    <property type="match status" value="1"/>
</dbReference>
<evidence type="ECO:0000259" key="5">
    <source>
        <dbReference type="PROSITE" id="PS50887"/>
    </source>
</evidence>
<dbReference type="NCBIfam" id="TIGR00254">
    <property type="entry name" value="GGDEF"/>
    <property type="match status" value="1"/>
</dbReference>
<dbReference type="CDD" id="cd01949">
    <property type="entry name" value="GGDEF"/>
    <property type="match status" value="1"/>
</dbReference>
<dbReference type="InterPro" id="IPR029787">
    <property type="entry name" value="Nucleotide_cyclase"/>
</dbReference>
<feature type="transmembrane region" description="Helical" evidence="4">
    <location>
        <begin position="30"/>
        <end position="49"/>
    </location>
</feature>
<evidence type="ECO:0000313" key="6">
    <source>
        <dbReference type="EMBL" id="MER2490895.1"/>
    </source>
</evidence>
<keyword evidence="6" id="KW-0548">Nucleotidyltransferase</keyword>
<keyword evidence="7" id="KW-1185">Reference proteome</keyword>
<keyword evidence="4" id="KW-0812">Transmembrane</keyword>
<dbReference type="SUPFAM" id="SSF55073">
    <property type="entry name" value="Nucleotide cyclase"/>
    <property type="match status" value="1"/>
</dbReference>
<dbReference type="Gene3D" id="3.30.70.270">
    <property type="match status" value="1"/>
</dbReference>
<feature type="region of interest" description="Disordered" evidence="3">
    <location>
        <begin position="330"/>
        <end position="349"/>
    </location>
</feature>
<dbReference type="InterPro" id="IPR050469">
    <property type="entry name" value="Diguanylate_Cyclase"/>
</dbReference>
<feature type="transmembrane region" description="Helical" evidence="4">
    <location>
        <begin position="200"/>
        <end position="219"/>
    </location>
</feature>
<dbReference type="InterPro" id="IPR043128">
    <property type="entry name" value="Rev_trsase/Diguanyl_cyclase"/>
</dbReference>
<comment type="caution">
    <text evidence="6">The sequence shown here is derived from an EMBL/GenBank/DDBJ whole genome shotgun (WGS) entry which is preliminary data.</text>
</comment>
<dbReference type="EMBL" id="JBELOE010000076">
    <property type="protein sequence ID" value="MER2490895.1"/>
    <property type="molecule type" value="Genomic_DNA"/>
</dbReference>
<keyword evidence="4" id="KW-1133">Transmembrane helix</keyword>
<dbReference type="InterPro" id="IPR000160">
    <property type="entry name" value="GGDEF_dom"/>
</dbReference>
<feature type="transmembrane region" description="Helical" evidence="4">
    <location>
        <begin position="152"/>
        <end position="172"/>
    </location>
</feature>
<gene>
    <name evidence="6" type="ORF">ABS311_03235</name>
</gene>
<feature type="transmembrane region" description="Helical" evidence="4">
    <location>
        <begin position="56"/>
        <end position="77"/>
    </location>
</feature>
<dbReference type="GO" id="GO:0052621">
    <property type="term" value="F:diguanylate cyclase activity"/>
    <property type="evidence" value="ECO:0007669"/>
    <property type="project" value="UniProtKB-EC"/>
</dbReference>
<comment type="catalytic activity">
    <reaction evidence="2">
        <text>2 GTP = 3',3'-c-di-GMP + 2 diphosphate</text>
        <dbReference type="Rhea" id="RHEA:24898"/>
        <dbReference type="ChEBI" id="CHEBI:33019"/>
        <dbReference type="ChEBI" id="CHEBI:37565"/>
        <dbReference type="ChEBI" id="CHEBI:58805"/>
        <dbReference type="EC" id="2.7.7.65"/>
    </reaction>
</comment>
<evidence type="ECO:0000256" key="4">
    <source>
        <dbReference type="SAM" id="Phobius"/>
    </source>
</evidence>
<dbReference type="Proteomes" id="UP001467690">
    <property type="component" value="Unassembled WGS sequence"/>
</dbReference>
<reference evidence="6 7" key="1">
    <citation type="submission" date="2024-06" db="EMBL/GenBank/DDBJ databases">
        <authorList>
            <person name="Chen R.Y."/>
        </authorList>
    </citation>
    <scope>NUCLEOTIDE SEQUENCE [LARGE SCALE GENOMIC DNA]</scope>
    <source>
        <strain evidence="6 7">D2</strain>
    </source>
</reference>